<gene>
    <name evidence="1" type="ORF">GJA_45</name>
</gene>
<dbReference type="HOGENOM" id="CLU_3026187_0_0_4"/>
<protein>
    <submittedName>
        <fullName evidence="1">Uncharacterized protein</fullName>
    </submittedName>
</protein>
<name>W0V055_9BURK</name>
<accession>W0V055</accession>
<keyword evidence="2" id="KW-1185">Reference proteome</keyword>
<dbReference type="EMBL" id="HG322949">
    <property type="protein sequence ID" value="CDG80713.1"/>
    <property type="molecule type" value="Genomic_DNA"/>
</dbReference>
<reference evidence="1 2" key="1">
    <citation type="journal article" date="2015" name="Genome Announc.">
        <title>Genome Sequence of Mushroom Soft-Rot Pathogen Janthinobacterium agaricidamnosum.</title>
        <authorList>
            <person name="Graupner K."/>
            <person name="Lackner G."/>
            <person name="Hertweck C."/>
        </authorList>
    </citation>
    <scope>NUCLEOTIDE SEQUENCE [LARGE SCALE GENOMIC DNA]</scope>
    <source>
        <strain evidence="2">NBRC 102515 / DSM 9628</strain>
    </source>
</reference>
<dbReference type="STRING" id="1349767.GJA_45"/>
<proteinExistence type="predicted"/>
<dbReference type="AlphaFoldDB" id="W0V055"/>
<sequence length="55" mass="6243">MTPVWLAKLKQLAALLVKIDVFPCQKQIRFRQLSLTRTHTIPASSAPLLSENCHE</sequence>
<evidence type="ECO:0000313" key="1">
    <source>
        <dbReference type="EMBL" id="CDG80713.1"/>
    </source>
</evidence>
<dbReference type="Proteomes" id="UP000027604">
    <property type="component" value="Chromosome I"/>
</dbReference>
<evidence type="ECO:0000313" key="2">
    <source>
        <dbReference type="Proteomes" id="UP000027604"/>
    </source>
</evidence>
<organism evidence="1 2">
    <name type="scientific">Janthinobacterium agaricidamnosum NBRC 102515 = DSM 9628</name>
    <dbReference type="NCBI Taxonomy" id="1349767"/>
    <lineage>
        <taxon>Bacteria</taxon>
        <taxon>Pseudomonadati</taxon>
        <taxon>Pseudomonadota</taxon>
        <taxon>Betaproteobacteria</taxon>
        <taxon>Burkholderiales</taxon>
        <taxon>Oxalobacteraceae</taxon>
        <taxon>Janthinobacterium</taxon>
    </lineage>
</organism>
<dbReference type="KEGG" id="jag:GJA_45"/>